<keyword evidence="3 9" id="KW-0732">Signal</keyword>
<keyword evidence="12" id="KW-1185">Reference proteome</keyword>
<evidence type="ECO:0000256" key="7">
    <source>
        <dbReference type="PROSITE-ProRule" id="PRU01011"/>
    </source>
</evidence>
<evidence type="ECO:0000256" key="8">
    <source>
        <dbReference type="SAM" id="MobiDB-lite"/>
    </source>
</evidence>
<evidence type="ECO:0000313" key="12">
    <source>
        <dbReference type="Proteomes" id="UP000812440"/>
    </source>
</evidence>
<evidence type="ECO:0000256" key="1">
    <source>
        <dbReference type="ARBA" id="ARBA00004613"/>
    </source>
</evidence>
<dbReference type="PANTHER" id="PTHR22917">
    <property type="entry name" value="HEMOPEXIN DOMAIN-CONTAINING PROTEIN"/>
    <property type="match status" value="1"/>
</dbReference>
<dbReference type="InterPro" id="IPR036024">
    <property type="entry name" value="Somatomedin_B-like_dom_sf"/>
</dbReference>
<dbReference type="InterPro" id="IPR051298">
    <property type="entry name" value="Heme_transport/Cell_adhesion"/>
</dbReference>
<dbReference type="Gene3D" id="4.10.410.20">
    <property type="match status" value="1"/>
</dbReference>
<dbReference type="GO" id="GO:0030247">
    <property type="term" value="F:polysaccharide binding"/>
    <property type="evidence" value="ECO:0007669"/>
    <property type="project" value="InterPro"/>
</dbReference>
<evidence type="ECO:0000259" key="10">
    <source>
        <dbReference type="PROSITE" id="PS50958"/>
    </source>
</evidence>
<comment type="subcellular location">
    <subcellularLocation>
        <location evidence="1">Secreted</location>
    </subcellularLocation>
</comment>
<sequence length="414" mass="47767">MRGLWVPALLLLLGAASVVNTAEEASCSGRCFTGYEDSKTCQCDILCIYYKSCCNDYVSVCKPKETRGDVFPFPEDESTTFADLINSSVPLSTDTTTAITKPDKLEDLEEPTDQLCSGKPFDAFTNLKNGSIYAFRGKYFYELDDKRALEGYPKLIKDVWGIDGPIDAALTRVNCQGKTYFFKGKQYWRFSDGILDLGYPRDISDGFQNIPDYIDATFALPANDYNGNEKAYFFKGKTMHCYLSGAAQSAQFRHYVKLQENSWEDFFSFLFGPSDEKTTEGPFYINKDWKGVPNGVDAVLPSRIYVPQPNHRSKKRKSHHRQNRRKSTSWQRSDLMHESIYDYDDEESDPDWLPPSSSHRCQPAQNVYFFKNDKYYRVNLQTKRVDHAYPRYPRSIAQYWLGCKEDDRKEKKRN</sequence>
<feature type="chain" id="PRO_5035864324" description="SMB domain-containing protein" evidence="9">
    <location>
        <begin position="22"/>
        <end position="414"/>
    </location>
</feature>
<dbReference type="PANTHER" id="PTHR22917:SF3">
    <property type="entry name" value="VITRONECTIN"/>
    <property type="match status" value="1"/>
</dbReference>
<evidence type="ECO:0000256" key="3">
    <source>
        <dbReference type="ARBA" id="ARBA00022729"/>
    </source>
</evidence>
<evidence type="ECO:0000256" key="4">
    <source>
        <dbReference type="ARBA" id="ARBA00022737"/>
    </source>
</evidence>
<evidence type="ECO:0000256" key="2">
    <source>
        <dbReference type="ARBA" id="ARBA00022525"/>
    </source>
</evidence>
<keyword evidence="6" id="KW-0325">Glycoprotein</keyword>
<dbReference type="GO" id="GO:0005615">
    <property type="term" value="C:extracellular space"/>
    <property type="evidence" value="ECO:0007669"/>
    <property type="project" value="TreeGrafter"/>
</dbReference>
<proteinExistence type="predicted"/>
<comment type="caution">
    <text evidence="11">The sequence shown here is derived from an EMBL/GenBank/DDBJ whole genome shotgun (WGS) entry which is preliminary data.</text>
</comment>
<protein>
    <recommendedName>
        <fullName evidence="10">SMB domain-containing protein</fullName>
    </recommendedName>
</protein>
<accession>A0A8T2JZW1</accession>
<evidence type="ECO:0000256" key="6">
    <source>
        <dbReference type="ARBA" id="ARBA00023180"/>
    </source>
</evidence>
<feature type="repeat" description="Hemopexin" evidence="7">
    <location>
        <begin position="350"/>
        <end position="403"/>
    </location>
</feature>
<dbReference type="Pfam" id="PF00045">
    <property type="entry name" value="Hemopexin"/>
    <property type="match status" value="3"/>
</dbReference>
<dbReference type="PROSITE" id="PS51642">
    <property type="entry name" value="HEMOPEXIN_2"/>
    <property type="match status" value="3"/>
</dbReference>
<dbReference type="PROSITE" id="PS50958">
    <property type="entry name" value="SMB_2"/>
    <property type="match status" value="1"/>
</dbReference>
<dbReference type="GO" id="GO:0050840">
    <property type="term" value="F:extracellular matrix binding"/>
    <property type="evidence" value="ECO:0007669"/>
    <property type="project" value="TreeGrafter"/>
</dbReference>
<evidence type="ECO:0000313" key="11">
    <source>
        <dbReference type="EMBL" id="KAG8450795.1"/>
    </source>
</evidence>
<dbReference type="EMBL" id="JAACNH010000002">
    <property type="protein sequence ID" value="KAG8450795.1"/>
    <property type="molecule type" value="Genomic_DNA"/>
</dbReference>
<organism evidence="11 12">
    <name type="scientific">Hymenochirus boettgeri</name>
    <name type="common">Congo dwarf clawed frog</name>
    <dbReference type="NCBI Taxonomy" id="247094"/>
    <lineage>
        <taxon>Eukaryota</taxon>
        <taxon>Metazoa</taxon>
        <taxon>Chordata</taxon>
        <taxon>Craniata</taxon>
        <taxon>Vertebrata</taxon>
        <taxon>Euteleostomi</taxon>
        <taxon>Amphibia</taxon>
        <taxon>Batrachia</taxon>
        <taxon>Anura</taxon>
        <taxon>Pipoidea</taxon>
        <taxon>Pipidae</taxon>
        <taxon>Pipinae</taxon>
        <taxon>Hymenochirus</taxon>
    </lineage>
</organism>
<dbReference type="InterPro" id="IPR000585">
    <property type="entry name" value="Hemopexin-like_dom"/>
</dbReference>
<reference evidence="11" key="1">
    <citation type="thesis" date="2020" institute="ProQuest LLC" country="789 East Eisenhower Parkway, Ann Arbor, MI, USA">
        <title>Comparative Genomics and Chromosome Evolution.</title>
        <authorList>
            <person name="Mudd A.B."/>
        </authorList>
    </citation>
    <scope>NUCLEOTIDE SEQUENCE</scope>
    <source>
        <strain evidence="11">Female2</strain>
        <tissue evidence="11">Blood</tissue>
    </source>
</reference>
<dbReference type="InterPro" id="IPR018487">
    <property type="entry name" value="Hemopexin-like_repeat"/>
</dbReference>
<dbReference type="SMART" id="SM00120">
    <property type="entry name" value="HX"/>
    <property type="match status" value="3"/>
</dbReference>
<dbReference type="PROSITE" id="PS00524">
    <property type="entry name" value="SMB_1"/>
    <property type="match status" value="1"/>
</dbReference>
<dbReference type="SMART" id="SM00201">
    <property type="entry name" value="SO"/>
    <property type="match status" value="1"/>
</dbReference>
<dbReference type="InterPro" id="IPR018486">
    <property type="entry name" value="Hemopexin_CS"/>
</dbReference>
<keyword evidence="2" id="KW-0964">Secreted</keyword>
<dbReference type="GO" id="GO:0033627">
    <property type="term" value="P:cell adhesion mediated by integrin"/>
    <property type="evidence" value="ECO:0007669"/>
    <property type="project" value="TreeGrafter"/>
</dbReference>
<dbReference type="InterPro" id="IPR001212">
    <property type="entry name" value="Somatomedin_B_dom"/>
</dbReference>
<dbReference type="InterPro" id="IPR020436">
    <property type="entry name" value="SMB_chordata"/>
</dbReference>
<feature type="repeat" description="Hemopexin" evidence="7">
    <location>
        <begin position="163"/>
        <end position="210"/>
    </location>
</feature>
<dbReference type="Proteomes" id="UP000812440">
    <property type="component" value="Chromosome 2"/>
</dbReference>
<name>A0A8T2JZW1_9PIPI</name>
<feature type="compositionally biased region" description="Basic residues" evidence="8">
    <location>
        <begin position="311"/>
        <end position="327"/>
    </location>
</feature>
<dbReference type="GO" id="GO:0006955">
    <property type="term" value="P:immune response"/>
    <property type="evidence" value="ECO:0007669"/>
    <property type="project" value="InterPro"/>
</dbReference>
<dbReference type="SUPFAM" id="SSF50923">
    <property type="entry name" value="Hemopexin-like domain"/>
    <property type="match status" value="1"/>
</dbReference>
<feature type="region of interest" description="Disordered" evidence="8">
    <location>
        <begin position="307"/>
        <end position="331"/>
    </location>
</feature>
<dbReference type="PRINTS" id="PR00022">
    <property type="entry name" value="SOMATOMEDINB"/>
</dbReference>
<evidence type="ECO:0000256" key="9">
    <source>
        <dbReference type="SAM" id="SignalP"/>
    </source>
</evidence>
<keyword evidence="4" id="KW-0677">Repeat</keyword>
<dbReference type="CDD" id="cd00094">
    <property type="entry name" value="HX"/>
    <property type="match status" value="1"/>
</dbReference>
<evidence type="ECO:0000256" key="5">
    <source>
        <dbReference type="ARBA" id="ARBA00023157"/>
    </source>
</evidence>
<feature type="repeat" description="Hemopexin" evidence="7">
    <location>
        <begin position="118"/>
        <end position="162"/>
    </location>
</feature>
<feature type="signal peptide" evidence="9">
    <location>
        <begin position="1"/>
        <end position="21"/>
    </location>
</feature>
<gene>
    <name evidence="11" type="ORF">GDO86_003166</name>
</gene>
<dbReference type="AlphaFoldDB" id="A0A8T2JZW1"/>
<dbReference type="InterPro" id="IPR036375">
    <property type="entry name" value="Hemopexin-like_dom_sf"/>
</dbReference>
<dbReference type="PROSITE" id="PS00024">
    <property type="entry name" value="HEMOPEXIN"/>
    <property type="match status" value="1"/>
</dbReference>
<dbReference type="GO" id="GO:0005178">
    <property type="term" value="F:integrin binding"/>
    <property type="evidence" value="ECO:0007669"/>
    <property type="project" value="TreeGrafter"/>
</dbReference>
<dbReference type="OrthoDB" id="9898692at2759"/>
<dbReference type="GO" id="GO:0005044">
    <property type="term" value="F:scavenger receptor activity"/>
    <property type="evidence" value="ECO:0007669"/>
    <property type="project" value="InterPro"/>
</dbReference>
<dbReference type="GO" id="GO:0007160">
    <property type="term" value="P:cell-matrix adhesion"/>
    <property type="evidence" value="ECO:0007669"/>
    <property type="project" value="TreeGrafter"/>
</dbReference>
<dbReference type="Pfam" id="PF01033">
    <property type="entry name" value="Somatomedin_B"/>
    <property type="match status" value="1"/>
</dbReference>
<dbReference type="Gene3D" id="2.110.10.10">
    <property type="entry name" value="Hemopexin-like domain"/>
    <property type="match status" value="2"/>
</dbReference>
<feature type="domain" description="SMB" evidence="10">
    <location>
        <begin position="23"/>
        <end position="66"/>
    </location>
</feature>
<dbReference type="SUPFAM" id="SSF90188">
    <property type="entry name" value="Somatomedin B domain"/>
    <property type="match status" value="1"/>
</dbReference>
<keyword evidence="5" id="KW-1015">Disulfide bond</keyword>